<name>A0A8I1SKD8_9PROT</name>
<organism evidence="3 4">
    <name type="scientific">Thalassospira povalilytica</name>
    <dbReference type="NCBI Taxonomy" id="732237"/>
    <lineage>
        <taxon>Bacteria</taxon>
        <taxon>Pseudomonadati</taxon>
        <taxon>Pseudomonadota</taxon>
        <taxon>Alphaproteobacteria</taxon>
        <taxon>Rhodospirillales</taxon>
        <taxon>Thalassospiraceae</taxon>
        <taxon>Thalassospira</taxon>
    </lineage>
</organism>
<comment type="caution">
    <text evidence="3">The sequence shown here is derived from an EMBL/GenBank/DDBJ whole genome shotgun (WGS) entry which is preliminary data.</text>
</comment>
<sequence>MTFSEDWRIPCPAYAFIWEMQRMQVSTVVVLSDSVRSDGGAAKVAQMSAVGLSNAGYRVIFISGETADVGSDLKTANVEVICLGLHTISDPANRVKTTFTGLWNIAAAKQLKNVLSNLDPANTVVHLHSWTKCLSSSVIPVIKHARFPLVLTLHDYFSACPNGGFFDYNTNQICDSRPLGVACLSTNCDARAASHKIWRVARQVIQHSLGKLPQAVDAFIAVSDLSYDVLRPYLPEDASVHRINNPIECSKIPPAKPAERDGVLFIGRLSKEKGPDLLAAAAREAQLEVTFVGDGELRESLEGAYPEHHFTGWLSFYDVLTLVDKTRSLVFPSLWYETLGLVVLECAARGVPAIVSDNCAAKEIVVHEKTGILFAGGSTQDLKIALDRIKDNKMVERMGASAYQNFWRNPPTLERYINNLVNCYHQLPDKHPALPNAQTNR</sequence>
<protein>
    <submittedName>
        <fullName evidence="3">Glycosyltransferase family 4 protein</fullName>
    </submittedName>
</protein>
<evidence type="ECO:0000313" key="4">
    <source>
        <dbReference type="Proteomes" id="UP000664405"/>
    </source>
</evidence>
<dbReference type="PANTHER" id="PTHR45947:SF13">
    <property type="entry name" value="TRANSFERASE"/>
    <property type="match status" value="1"/>
</dbReference>
<feature type="domain" description="Glycosyl transferase family 1" evidence="1">
    <location>
        <begin position="255"/>
        <end position="404"/>
    </location>
</feature>
<feature type="domain" description="Glycosyltransferase subfamily 4-like N-terminal" evidence="2">
    <location>
        <begin position="39"/>
        <end position="250"/>
    </location>
</feature>
<dbReference type="AlphaFoldDB" id="A0A8I1SKD8"/>
<dbReference type="InterPro" id="IPR028098">
    <property type="entry name" value="Glyco_trans_4-like_N"/>
</dbReference>
<evidence type="ECO:0000259" key="1">
    <source>
        <dbReference type="Pfam" id="PF00534"/>
    </source>
</evidence>
<evidence type="ECO:0000313" key="3">
    <source>
        <dbReference type="EMBL" id="MBN8197321.1"/>
    </source>
</evidence>
<dbReference type="Pfam" id="PF00534">
    <property type="entry name" value="Glycos_transf_1"/>
    <property type="match status" value="1"/>
</dbReference>
<dbReference type="InterPro" id="IPR050194">
    <property type="entry name" value="Glycosyltransferase_grp1"/>
</dbReference>
<reference evidence="3" key="1">
    <citation type="submission" date="2020-12" db="EMBL/GenBank/DDBJ databases">
        <title>Oil enriched cultivation method for isolating marine PHA-producing bacteria.</title>
        <authorList>
            <person name="Zheng W."/>
            <person name="Yu S."/>
            <person name="Huang Y."/>
        </authorList>
    </citation>
    <scope>NUCLEOTIDE SEQUENCE</scope>
    <source>
        <strain evidence="3">SY-2-3</strain>
    </source>
</reference>
<gene>
    <name evidence="3" type="ORF">JF547_12705</name>
</gene>
<dbReference type="RefSeq" id="WP_206927616.1">
    <property type="nucleotide sequence ID" value="NZ_JAEKJW010000002.1"/>
</dbReference>
<dbReference type="EMBL" id="JAEKJW010000002">
    <property type="protein sequence ID" value="MBN8197321.1"/>
    <property type="molecule type" value="Genomic_DNA"/>
</dbReference>
<evidence type="ECO:0000259" key="2">
    <source>
        <dbReference type="Pfam" id="PF13439"/>
    </source>
</evidence>
<dbReference type="Pfam" id="PF13439">
    <property type="entry name" value="Glyco_transf_4"/>
    <property type="match status" value="1"/>
</dbReference>
<dbReference type="Gene3D" id="3.40.50.2000">
    <property type="entry name" value="Glycogen Phosphorylase B"/>
    <property type="match status" value="2"/>
</dbReference>
<dbReference type="GO" id="GO:0016757">
    <property type="term" value="F:glycosyltransferase activity"/>
    <property type="evidence" value="ECO:0007669"/>
    <property type="project" value="InterPro"/>
</dbReference>
<dbReference type="SUPFAM" id="SSF53756">
    <property type="entry name" value="UDP-Glycosyltransferase/glycogen phosphorylase"/>
    <property type="match status" value="1"/>
</dbReference>
<dbReference type="InterPro" id="IPR001296">
    <property type="entry name" value="Glyco_trans_1"/>
</dbReference>
<dbReference type="CDD" id="cd03801">
    <property type="entry name" value="GT4_PimA-like"/>
    <property type="match status" value="1"/>
</dbReference>
<dbReference type="Proteomes" id="UP000664405">
    <property type="component" value="Unassembled WGS sequence"/>
</dbReference>
<accession>A0A8I1SKD8</accession>
<keyword evidence="3" id="KW-0808">Transferase</keyword>
<dbReference type="PANTHER" id="PTHR45947">
    <property type="entry name" value="SULFOQUINOVOSYL TRANSFERASE SQD2"/>
    <property type="match status" value="1"/>
</dbReference>
<proteinExistence type="predicted"/>